<keyword evidence="7 10" id="KW-0460">Magnesium</keyword>
<dbReference type="Proteomes" id="UP000016584">
    <property type="component" value="Unassembled WGS sequence"/>
</dbReference>
<feature type="binding site" evidence="11">
    <location>
        <position position="280"/>
    </location>
    <ligand>
        <name>Mg(2+)</name>
        <dbReference type="ChEBI" id="CHEBI:18420"/>
    </ligand>
</feature>
<evidence type="ECO:0000256" key="8">
    <source>
        <dbReference type="ARBA" id="ARBA00031306"/>
    </source>
</evidence>
<dbReference type="InterPro" id="IPR024932">
    <property type="entry name" value="ApbE"/>
</dbReference>
<proteinExistence type="inferred from homology"/>
<dbReference type="Gene3D" id="3.10.520.10">
    <property type="entry name" value="ApbE-like domains"/>
    <property type="match status" value="1"/>
</dbReference>
<keyword evidence="3 10" id="KW-0285">Flavoprotein</keyword>
<dbReference type="PIRSF" id="PIRSF006268">
    <property type="entry name" value="ApbE"/>
    <property type="match status" value="1"/>
</dbReference>
<dbReference type="InterPro" id="IPR003374">
    <property type="entry name" value="ApbE-like_sf"/>
</dbReference>
<dbReference type="GO" id="GO:0046872">
    <property type="term" value="F:metal ion binding"/>
    <property type="evidence" value="ECO:0007669"/>
    <property type="project" value="UniProtKB-UniRule"/>
</dbReference>
<reference evidence="12 13" key="1">
    <citation type="journal article" date="2013" name="Genome Announc.">
        <title>The Draft Genome Sequence of Sphingomonas paucimobilis Strain HER1398 (Proteobacteria), Host to the Giant PAU Phage, Indicates That It Is a Member of the Genus Sphingobacterium (Bacteroidetes).</title>
        <authorList>
            <person name="White R.A.III."/>
            <person name="Suttle C.A."/>
        </authorList>
    </citation>
    <scope>NUCLEOTIDE SEQUENCE [LARGE SCALE GENOMIC DNA]</scope>
    <source>
        <strain evidence="12 13">HER1398</strain>
    </source>
</reference>
<evidence type="ECO:0000256" key="10">
    <source>
        <dbReference type="PIRNR" id="PIRNR006268"/>
    </source>
</evidence>
<keyword evidence="6 10" id="KW-0274">FAD</keyword>
<evidence type="ECO:0000256" key="5">
    <source>
        <dbReference type="ARBA" id="ARBA00022723"/>
    </source>
</evidence>
<dbReference type="EMBL" id="ATDL01000015">
    <property type="protein sequence ID" value="ERJ59138.1"/>
    <property type="molecule type" value="Genomic_DNA"/>
</dbReference>
<accession>U2J912</accession>
<organism evidence="12 13">
    <name type="scientific">Sphingobacterium paucimobilis HER1398</name>
    <dbReference type="NCBI Taxonomy" id="1346330"/>
    <lineage>
        <taxon>Bacteria</taxon>
        <taxon>Pseudomonadati</taxon>
        <taxon>Bacteroidota</taxon>
        <taxon>Sphingobacteriia</taxon>
        <taxon>Sphingobacteriales</taxon>
        <taxon>Sphingobacteriaceae</taxon>
        <taxon>Sphingobacterium</taxon>
    </lineage>
</organism>
<dbReference type="PATRIC" id="fig|1346330.5.peg.2474"/>
<dbReference type="Pfam" id="PF02424">
    <property type="entry name" value="ApbE"/>
    <property type="match status" value="1"/>
</dbReference>
<comment type="similarity">
    <text evidence="10">Belongs to the ApbE family.</text>
</comment>
<evidence type="ECO:0000256" key="7">
    <source>
        <dbReference type="ARBA" id="ARBA00022842"/>
    </source>
</evidence>
<protein>
    <recommendedName>
        <fullName evidence="2 10">FAD:protein FMN transferase</fullName>
        <ecNumber evidence="1 10">2.7.1.180</ecNumber>
    </recommendedName>
    <alternativeName>
        <fullName evidence="8 10">Flavin transferase</fullName>
    </alternativeName>
</protein>
<comment type="catalytic activity">
    <reaction evidence="9 10">
        <text>L-threonyl-[protein] + FAD = FMN-L-threonyl-[protein] + AMP + H(+)</text>
        <dbReference type="Rhea" id="RHEA:36847"/>
        <dbReference type="Rhea" id="RHEA-COMP:11060"/>
        <dbReference type="Rhea" id="RHEA-COMP:11061"/>
        <dbReference type="ChEBI" id="CHEBI:15378"/>
        <dbReference type="ChEBI" id="CHEBI:30013"/>
        <dbReference type="ChEBI" id="CHEBI:57692"/>
        <dbReference type="ChEBI" id="CHEBI:74257"/>
        <dbReference type="ChEBI" id="CHEBI:456215"/>
        <dbReference type="EC" id="2.7.1.180"/>
    </reaction>
</comment>
<dbReference type="GO" id="GO:0016740">
    <property type="term" value="F:transferase activity"/>
    <property type="evidence" value="ECO:0007669"/>
    <property type="project" value="UniProtKB-UniRule"/>
</dbReference>
<dbReference type="eggNOG" id="COG1477">
    <property type="taxonomic scope" value="Bacteria"/>
</dbReference>
<keyword evidence="5 10" id="KW-0479">Metal-binding</keyword>
<evidence type="ECO:0000256" key="4">
    <source>
        <dbReference type="ARBA" id="ARBA00022679"/>
    </source>
</evidence>
<dbReference type="PANTHER" id="PTHR30040">
    <property type="entry name" value="THIAMINE BIOSYNTHESIS LIPOPROTEIN APBE"/>
    <property type="match status" value="1"/>
</dbReference>
<comment type="cofactor">
    <cofactor evidence="11">
        <name>Mg(2+)</name>
        <dbReference type="ChEBI" id="CHEBI:18420"/>
    </cofactor>
    <cofactor evidence="11">
        <name>Mn(2+)</name>
        <dbReference type="ChEBI" id="CHEBI:29035"/>
    </cofactor>
    <text evidence="11">Magnesium. Can also use manganese.</text>
</comment>
<evidence type="ECO:0000313" key="12">
    <source>
        <dbReference type="EMBL" id="ERJ59138.1"/>
    </source>
</evidence>
<evidence type="ECO:0000256" key="6">
    <source>
        <dbReference type="ARBA" id="ARBA00022827"/>
    </source>
</evidence>
<dbReference type="SUPFAM" id="SSF143631">
    <property type="entry name" value="ApbE-like"/>
    <property type="match status" value="1"/>
</dbReference>
<evidence type="ECO:0000256" key="9">
    <source>
        <dbReference type="ARBA" id="ARBA00048540"/>
    </source>
</evidence>
<dbReference type="EC" id="2.7.1.180" evidence="1 10"/>
<dbReference type="AlphaFoldDB" id="U2J912"/>
<dbReference type="PANTHER" id="PTHR30040:SF2">
    <property type="entry name" value="FAD:PROTEIN FMN TRANSFERASE"/>
    <property type="match status" value="1"/>
</dbReference>
<comment type="caution">
    <text evidence="12">The sequence shown here is derived from an EMBL/GenBank/DDBJ whole genome shotgun (WGS) entry which is preliminary data.</text>
</comment>
<sequence>MGVGRYVFFLLWCVFAVCGYVYGQGSHLLSGRAQGTTYQIKYYGEERVSKCQIDSVLKVLDRSMSLYDKGSIICKFNDPLVSEVLMDAHMTRVVKASQKAYKDTRGYFDITVYPLVKLWGFGAEGPRSLPRKDEVDSVRRIIGMEKLRVKGNRLIKRVNHVSIDLNGIAQGYSVDVLADYLKSKGVEDYLVELGGEIRSLGSKPEGPFLVELYRPEYIAQGRLLRVRMVNNAITSSGVYEQQRNVGGRIVSHHMNPLTGQPLESTIVSVTVIAKTAMEADALDNYFMSLTPEEAIQFANKRKDVEVYLVCSEGNTFKELQSSGFNNYIY</sequence>
<evidence type="ECO:0000313" key="13">
    <source>
        <dbReference type="Proteomes" id="UP000016584"/>
    </source>
</evidence>
<dbReference type="STRING" id="1346330.M472_10170"/>
<evidence type="ECO:0000256" key="1">
    <source>
        <dbReference type="ARBA" id="ARBA00011955"/>
    </source>
</evidence>
<evidence type="ECO:0000256" key="2">
    <source>
        <dbReference type="ARBA" id="ARBA00016337"/>
    </source>
</evidence>
<evidence type="ECO:0000256" key="3">
    <source>
        <dbReference type="ARBA" id="ARBA00022630"/>
    </source>
</evidence>
<keyword evidence="13" id="KW-1185">Reference proteome</keyword>
<name>U2J912_9SPHI</name>
<gene>
    <name evidence="12" type="ORF">M472_10170</name>
</gene>
<evidence type="ECO:0000256" key="11">
    <source>
        <dbReference type="PIRSR" id="PIRSR006268-2"/>
    </source>
</evidence>
<keyword evidence="4 10" id="KW-0808">Transferase</keyword>
<feature type="binding site" evidence="11">
    <location>
        <position position="167"/>
    </location>
    <ligand>
        <name>Mg(2+)</name>
        <dbReference type="ChEBI" id="CHEBI:18420"/>
    </ligand>
</feature>